<gene>
    <name evidence="2" type="ORF">F2Z09_06790</name>
    <name evidence="1" type="ORF">F2Z22_07725</name>
</gene>
<evidence type="ECO:0000313" key="3">
    <source>
        <dbReference type="Proteomes" id="UP000421791"/>
    </source>
</evidence>
<keyword evidence="4" id="KW-1185">Reference proteome</keyword>
<dbReference type="Proteomes" id="UP000440198">
    <property type="component" value="Unassembled WGS sequence"/>
</dbReference>
<accession>A0A7J4YQG8</accession>
<comment type="caution">
    <text evidence="1">The sequence shown here is derived from an EMBL/GenBank/DDBJ whole genome shotgun (WGS) entry which is preliminary data.</text>
</comment>
<dbReference type="EMBL" id="VWAK01000008">
    <property type="protein sequence ID" value="KAA5231009.1"/>
    <property type="molecule type" value="Genomic_DNA"/>
</dbReference>
<evidence type="ECO:0000313" key="2">
    <source>
        <dbReference type="EMBL" id="KAA5258695.1"/>
    </source>
</evidence>
<proteinExistence type="predicted"/>
<evidence type="ECO:0000313" key="1">
    <source>
        <dbReference type="EMBL" id="KAA5231009.1"/>
    </source>
</evidence>
<dbReference type="RefSeq" id="WP_007757342.1">
    <property type="nucleotide sequence ID" value="NZ_JADOZO010000122.1"/>
</dbReference>
<reference evidence="3 4" key="1">
    <citation type="journal article" date="2019" name="Nat. Med.">
        <title>A library of human gut bacterial isolates paired with longitudinal multiomics data enables mechanistic microbiome research.</title>
        <authorList>
            <person name="Poyet M."/>
            <person name="Groussin M."/>
            <person name="Gibbons S.M."/>
            <person name="Avila-Pacheco J."/>
            <person name="Jiang X."/>
            <person name="Kearney S.M."/>
            <person name="Perrotta A.R."/>
            <person name="Berdy B."/>
            <person name="Zhao S."/>
            <person name="Lieberman T.D."/>
            <person name="Swanson P.K."/>
            <person name="Smith M."/>
            <person name="Roesemann S."/>
            <person name="Alexander J.E."/>
            <person name="Rich S.A."/>
            <person name="Livny J."/>
            <person name="Vlamakis H."/>
            <person name="Clish C."/>
            <person name="Bullock K."/>
            <person name="Deik A."/>
            <person name="Scott J."/>
            <person name="Pierce K.A."/>
            <person name="Xavier R.J."/>
            <person name="Alm E.J."/>
        </authorList>
    </citation>
    <scope>NUCLEOTIDE SEQUENCE [LARGE SCALE GENOMIC DNA]</scope>
    <source>
        <strain evidence="2 4">BIOML-A2</strain>
        <strain evidence="1 3">BIOML-A6</strain>
    </source>
</reference>
<dbReference type="EMBL" id="VWAG01000008">
    <property type="protein sequence ID" value="KAA5258695.1"/>
    <property type="molecule type" value="Genomic_DNA"/>
</dbReference>
<protein>
    <submittedName>
        <fullName evidence="1">Uncharacterized protein</fullName>
    </submittedName>
</protein>
<dbReference type="GeneID" id="92987022"/>
<name>A0A7J4YQG8_9BACE</name>
<sequence>MYSINIKGKVTSKDKKLVKQEMIFFQTGYNRVSKVLNITGPIKDWDNASQSFISKSSDAIKKNKMLLDLKLKYQKIAEEWEEEGRKWSPAELALSLDKKKGKEMKEEDRSLSVSQMIDYLIKKFSEKKNDKIAKSLASVKDYKIIKKALEEFTQ</sequence>
<organism evidence="1 3">
    <name type="scientific">Bacteroides finegoldii</name>
    <dbReference type="NCBI Taxonomy" id="338188"/>
    <lineage>
        <taxon>Bacteria</taxon>
        <taxon>Pseudomonadati</taxon>
        <taxon>Bacteroidota</taxon>
        <taxon>Bacteroidia</taxon>
        <taxon>Bacteroidales</taxon>
        <taxon>Bacteroidaceae</taxon>
        <taxon>Bacteroides</taxon>
    </lineage>
</organism>
<dbReference type="Proteomes" id="UP000421791">
    <property type="component" value="Unassembled WGS sequence"/>
</dbReference>
<dbReference type="AlphaFoldDB" id="A0A7J4YQG8"/>
<evidence type="ECO:0000313" key="4">
    <source>
        <dbReference type="Proteomes" id="UP000440198"/>
    </source>
</evidence>